<name>A0A8C4N027_EPTBU</name>
<feature type="domain" description="RIIa" evidence="2">
    <location>
        <begin position="76"/>
        <end position="113"/>
    </location>
</feature>
<feature type="region of interest" description="Disordered" evidence="1">
    <location>
        <begin position="116"/>
        <end position="192"/>
    </location>
</feature>
<dbReference type="Pfam" id="PF02197">
    <property type="entry name" value="RIIa"/>
    <property type="match status" value="1"/>
</dbReference>
<sequence length="219" mass="24653">MNRVDLDEIMYSLPPVTPEEEEEEEEDEEREEEEERYQACVCVFFLKNNAVAKQRGLIFIFKMDHPFSRRSLRVPPGFPALLESLTVEVLREQPRNLARFAAQHFERLLEQRIETEKHEAAASAQGLDHQPNNDRPFAGELLHLKENASARAKPATVDPSHNIPIAGNDASSTRSNRTPSTQTPVDLADAVGAEPGDQNYITAVTWFCSSNTFNLPLPA</sequence>
<keyword evidence="4" id="KW-1185">Reference proteome</keyword>
<proteinExistence type="predicted"/>
<dbReference type="CDD" id="cd12100">
    <property type="entry name" value="DD_CABYR_SP17"/>
    <property type="match status" value="1"/>
</dbReference>
<dbReference type="PANTHER" id="PTHR10699">
    <property type="entry name" value="NEUROMODULIN"/>
    <property type="match status" value="1"/>
</dbReference>
<feature type="compositionally biased region" description="Polar residues" evidence="1">
    <location>
        <begin position="169"/>
        <end position="184"/>
    </location>
</feature>
<dbReference type="AlphaFoldDB" id="A0A8C4N027"/>
<dbReference type="Gene3D" id="1.20.890.10">
    <property type="entry name" value="cAMP-dependent protein kinase regulatory subunit, dimerization-anchoring domain"/>
    <property type="match status" value="1"/>
</dbReference>
<dbReference type="InterPro" id="IPR003117">
    <property type="entry name" value="cAMP_dep_PK_reg_su_I/II_a/b"/>
</dbReference>
<dbReference type="Ensembl" id="ENSEBUT00000000708.1">
    <property type="protein sequence ID" value="ENSEBUP00000000412.1"/>
    <property type="gene ID" value="ENSEBUG00000000562.1"/>
</dbReference>
<dbReference type="PANTHER" id="PTHR10699:SF11">
    <property type="entry name" value="IGLOO, ISOFORM A"/>
    <property type="match status" value="1"/>
</dbReference>
<feature type="compositionally biased region" description="Acidic residues" evidence="1">
    <location>
        <begin position="18"/>
        <end position="32"/>
    </location>
</feature>
<dbReference type="SUPFAM" id="SSF47391">
    <property type="entry name" value="Dimerization-anchoring domain of cAMP-dependent PK regulatory subunit"/>
    <property type="match status" value="1"/>
</dbReference>
<feature type="region of interest" description="Disordered" evidence="1">
    <location>
        <begin position="1"/>
        <end position="32"/>
    </location>
</feature>
<dbReference type="Proteomes" id="UP000694388">
    <property type="component" value="Unplaced"/>
</dbReference>
<dbReference type="SMART" id="SM00394">
    <property type="entry name" value="RIIa"/>
    <property type="match status" value="1"/>
</dbReference>
<organism evidence="3 4">
    <name type="scientific">Eptatretus burgeri</name>
    <name type="common">Inshore hagfish</name>
    <dbReference type="NCBI Taxonomy" id="7764"/>
    <lineage>
        <taxon>Eukaryota</taxon>
        <taxon>Metazoa</taxon>
        <taxon>Chordata</taxon>
        <taxon>Craniata</taxon>
        <taxon>Vertebrata</taxon>
        <taxon>Cyclostomata</taxon>
        <taxon>Myxini</taxon>
        <taxon>Myxiniformes</taxon>
        <taxon>Myxinidae</taxon>
        <taxon>Eptatretinae</taxon>
        <taxon>Eptatretus</taxon>
    </lineage>
</organism>
<dbReference type="GeneTree" id="ENSGT00940000173276"/>
<dbReference type="InterPro" id="IPR047579">
    <property type="entry name" value="DD_CABYR_SP17"/>
</dbReference>
<evidence type="ECO:0000313" key="3">
    <source>
        <dbReference type="Ensembl" id="ENSEBUP00000000412.1"/>
    </source>
</evidence>
<evidence type="ECO:0000259" key="2">
    <source>
        <dbReference type="SMART" id="SM00394"/>
    </source>
</evidence>
<dbReference type="Ensembl" id="ENSEBUT00000000686.1">
    <property type="protein sequence ID" value="ENSEBUP00000000391.1"/>
    <property type="gene ID" value="ENSEBUG00000000562.1"/>
</dbReference>
<reference evidence="3" key="1">
    <citation type="submission" date="2025-05" db="UniProtKB">
        <authorList>
            <consortium name="Ensembl"/>
        </authorList>
    </citation>
    <scope>IDENTIFICATION</scope>
</reference>
<dbReference type="GO" id="GO:0005516">
    <property type="term" value="F:calmodulin binding"/>
    <property type="evidence" value="ECO:0007669"/>
    <property type="project" value="TreeGrafter"/>
</dbReference>
<evidence type="ECO:0000313" key="4">
    <source>
        <dbReference type="Proteomes" id="UP000694388"/>
    </source>
</evidence>
<protein>
    <recommendedName>
        <fullName evidence="2">RIIa domain-containing protein</fullName>
    </recommendedName>
</protein>
<evidence type="ECO:0000256" key="1">
    <source>
        <dbReference type="SAM" id="MobiDB-lite"/>
    </source>
</evidence>
<accession>A0A8C4N027</accession>